<protein>
    <submittedName>
        <fullName evidence="1">Uncharacterized protein</fullName>
    </submittedName>
</protein>
<dbReference type="Proteomes" id="UP001169027">
    <property type="component" value="Unassembled WGS sequence"/>
</dbReference>
<gene>
    <name evidence="1" type="ORF">Q2T77_28890</name>
</gene>
<dbReference type="EMBL" id="JAUKVY010000027">
    <property type="protein sequence ID" value="MDO1536311.1"/>
    <property type="molecule type" value="Genomic_DNA"/>
</dbReference>
<accession>A0ABT8SBL8</accession>
<comment type="caution">
    <text evidence="1">The sequence shown here is derived from an EMBL/GenBank/DDBJ whole genome shotgun (WGS) entry which is preliminary data.</text>
</comment>
<evidence type="ECO:0000313" key="2">
    <source>
        <dbReference type="Proteomes" id="UP001169027"/>
    </source>
</evidence>
<keyword evidence="2" id="KW-1185">Reference proteome</keyword>
<reference evidence="1" key="1">
    <citation type="submission" date="2023-06" db="EMBL/GenBank/DDBJ databases">
        <authorList>
            <person name="Jiang Y."/>
            <person name="Liu Q."/>
        </authorList>
    </citation>
    <scope>NUCLEOTIDE SEQUENCE</scope>
    <source>
        <strain evidence="1">CGMCC 1.12090</strain>
    </source>
</reference>
<name>A0ABT8SBL8_9BURK</name>
<organism evidence="1 2">
    <name type="scientific">Variovorax ginsengisoli</name>
    <dbReference type="NCBI Taxonomy" id="363844"/>
    <lineage>
        <taxon>Bacteria</taxon>
        <taxon>Pseudomonadati</taxon>
        <taxon>Pseudomonadota</taxon>
        <taxon>Betaproteobacteria</taxon>
        <taxon>Burkholderiales</taxon>
        <taxon>Comamonadaceae</taxon>
        <taxon>Variovorax</taxon>
    </lineage>
</organism>
<evidence type="ECO:0000313" key="1">
    <source>
        <dbReference type="EMBL" id="MDO1536311.1"/>
    </source>
</evidence>
<proteinExistence type="predicted"/>
<dbReference type="RefSeq" id="WP_301814318.1">
    <property type="nucleotide sequence ID" value="NZ_JAUJZH010000027.1"/>
</dbReference>
<sequence length="150" mass="16536">MQSPIDTQAVADFLRPPVGHYPGLLIGFSSFRTHVEAVGNKNPYFPWKIGALATNGLSFEIEFLTVRLRAILSIRPSVDNRGVMTFYRLDEFDLKAAQAIEELDFEAEDFDTGVKKSSGETLYLSLEPHATILLATVLAKVLGKPLVGQP</sequence>